<dbReference type="PANTHER" id="PTHR35896:SF3">
    <property type="entry name" value="MAJOR FACILITATOR SUPERFAMILY TRANSPORTER"/>
    <property type="match status" value="1"/>
</dbReference>
<evidence type="ECO:0000256" key="2">
    <source>
        <dbReference type="SAM" id="Phobius"/>
    </source>
</evidence>
<dbReference type="PANTHER" id="PTHR35896">
    <property type="entry name" value="IG-LIKE DOMAIN-CONTAINING PROTEIN"/>
    <property type="match status" value="1"/>
</dbReference>
<evidence type="ECO:0000313" key="3">
    <source>
        <dbReference type="EMBL" id="OQD65403.1"/>
    </source>
</evidence>
<accession>A0A1V6NL08</accession>
<dbReference type="AlphaFoldDB" id="A0A1V6NL08"/>
<gene>
    <name evidence="3" type="ORF">PENPOL_c006G10297</name>
</gene>
<evidence type="ECO:0000256" key="1">
    <source>
        <dbReference type="SAM" id="MobiDB-lite"/>
    </source>
</evidence>
<sequence>MDRHLLQRGSTESCLDHNDQPEDYLEDQENNEKSYAHRHTPYSKWEKGILLGFLIFLALFGLLDLGYRTYTLMQSHRPISCNCGDTIAEALAQGCKYDSLAAAWLPPACRDNVLNEAFEHAGSNDDGSWPYYADLNKTRLLSLEEVSMIPETGGNFFTTQRWHLVHCMYYWKKMFLAGERNTRIEHRYNNLNHINHCEMMVLAQYPLDEIATTAGVSLHSDVVPGKPSKHHH</sequence>
<keyword evidence="2" id="KW-0812">Transmembrane</keyword>
<feature type="region of interest" description="Disordered" evidence="1">
    <location>
        <begin position="1"/>
        <end position="32"/>
    </location>
</feature>
<evidence type="ECO:0000313" key="4">
    <source>
        <dbReference type="Proteomes" id="UP000191408"/>
    </source>
</evidence>
<dbReference type="EMBL" id="MDYM01000006">
    <property type="protein sequence ID" value="OQD65403.1"/>
    <property type="molecule type" value="Genomic_DNA"/>
</dbReference>
<keyword evidence="2" id="KW-0472">Membrane</keyword>
<dbReference type="OrthoDB" id="3501153at2759"/>
<organism evidence="3 4">
    <name type="scientific">Penicillium polonicum</name>
    <dbReference type="NCBI Taxonomy" id="60169"/>
    <lineage>
        <taxon>Eukaryota</taxon>
        <taxon>Fungi</taxon>
        <taxon>Dikarya</taxon>
        <taxon>Ascomycota</taxon>
        <taxon>Pezizomycotina</taxon>
        <taxon>Eurotiomycetes</taxon>
        <taxon>Eurotiomycetidae</taxon>
        <taxon>Eurotiales</taxon>
        <taxon>Aspergillaceae</taxon>
        <taxon>Penicillium</taxon>
    </lineage>
</organism>
<proteinExistence type="predicted"/>
<dbReference type="STRING" id="60169.A0A1V6NL08"/>
<keyword evidence="2" id="KW-1133">Transmembrane helix</keyword>
<keyword evidence="4" id="KW-1185">Reference proteome</keyword>
<dbReference type="Proteomes" id="UP000191408">
    <property type="component" value="Unassembled WGS sequence"/>
</dbReference>
<protein>
    <submittedName>
        <fullName evidence="3">Uncharacterized protein</fullName>
    </submittedName>
</protein>
<feature type="transmembrane region" description="Helical" evidence="2">
    <location>
        <begin position="48"/>
        <end position="67"/>
    </location>
</feature>
<comment type="caution">
    <text evidence="3">The sequence shown here is derived from an EMBL/GenBank/DDBJ whole genome shotgun (WGS) entry which is preliminary data.</text>
</comment>
<name>A0A1V6NL08_PENPO</name>
<dbReference type="InterPro" id="IPR053008">
    <property type="entry name" value="Phomopsin_biosynth_assoc"/>
</dbReference>
<reference evidence="4" key="1">
    <citation type="journal article" date="2017" name="Nat. Microbiol.">
        <title>Global analysis of biosynthetic gene clusters reveals vast potential of secondary metabolite production in Penicillium species.</title>
        <authorList>
            <person name="Nielsen J.C."/>
            <person name="Grijseels S."/>
            <person name="Prigent S."/>
            <person name="Ji B."/>
            <person name="Dainat J."/>
            <person name="Nielsen K.F."/>
            <person name="Frisvad J.C."/>
            <person name="Workman M."/>
            <person name="Nielsen J."/>
        </authorList>
    </citation>
    <scope>NUCLEOTIDE SEQUENCE [LARGE SCALE GENOMIC DNA]</scope>
    <source>
        <strain evidence="4">IBT 4502</strain>
    </source>
</reference>